<gene>
    <name evidence="1" type="ORF">BN9_080400</name>
</gene>
<accession>A0A024FTG1</accession>
<dbReference type="EMBL" id="CAIX01000150">
    <property type="protein sequence ID" value="CCI10202.1"/>
    <property type="molecule type" value="Genomic_DNA"/>
</dbReference>
<comment type="caution">
    <text evidence="1">The sequence shown here is derived from an EMBL/GenBank/DDBJ whole genome shotgun (WGS) entry which is preliminary data.</text>
</comment>
<proteinExistence type="predicted"/>
<organism evidence="1 2">
    <name type="scientific">Albugo candida</name>
    <dbReference type="NCBI Taxonomy" id="65357"/>
    <lineage>
        <taxon>Eukaryota</taxon>
        <taxon>Sar</taxon>
        <taxon>Stramenopiles</taxon>
        <taxon>Oomycota</taxon>
        <taxon>Peronosporomycetes</taxon>
        <taxon>Albuginales</taxon>
        <taxon>Albuginaceae</taxon>
        <taxon>Albugo</taxon>
    </lineage>
</organism>
<protein>
    <submittedName>
        <fullName evidence="1">Uncharacterized protein</fullName>
    </submittedName>
</protein>
<reference evidence="1 2" key="1">
    <citation type="submission" date="2012-05" db="EMBL/GenBank/DDBJ databases">
        <title>Recombination and specialization in a pathogen metapopulation.</title>
        <authorList>
            <person name="Gardiner A."/>
            <person name="Kemen E."/>
            <person name="Schultz-Larsen T."/>
            <person name="MacLean D."/>
            <person name="Van Oosterhout C."/>
            <person name="Jones J.D.G."/>
        </authorList>
    </citation>
    <scope>NUCLEOTIDE SEQUENCE [LARGE SCALE GENOMIC DNA]</scope>
    <source>
        <strain evidence="1 2">Ac Nc2</strain>
    </source>
</reference>
<evidence type="ECO:0000313" key="1">
    <source>
        <dbReference type="EMBL" id="CCI10202.1"/>
    </source>
</evidence>
<sequence length="110" mass="13220">MRCALALFNLRMCVSSQFGMLLYVRFLHFLLQNKRIESLFDEVFEPTCILVSILKLKALRCPRFTIQAILCFHSFHSFTKPFFIFSRRKSAFLRFRIFIVPSYQWSAYIF</sequence>
<name>A0A024FTG1_9STRA</name>
<keyword evidence="2" id="KW-1185">Reference proteome</keyword>
<evidence type="ECO:0000313" key="2">
    <source>
        <dbReference type="Proteomes" id="UP000053237"/>
    </source>
</evidence>
<dbReference type="Proteomes" id="UP000053237">
    <property type="component" value="Unassembled WGS sequence"/>
</dbReference>
<dbReference type="InParanoid" id="A0A024FTG1"/>
<dbReference type="AlphaFoldDB" id="A0A024FTG1"/>